<evidence type="ECO:0000256" key="4">
    <source>
        <dbReference type="ARBA" id="ARBA00023274"/>
    </source>
</evidence>
<dbReference type="AlphaFoldDB" id="A0A0S2UPA2"/>
<dbReference type="SUPFAM" id="SSF47973">
    <property type="entry name" value="Ribosomal protein S7"/>
    <property type="match status" value="1"/>
</dbReference>
<keyword evidence="2" id="KW-0694">RNA-binding</keyword>
<evidence type="ECO:0000256" key="2">
    <source>
        <dbReference type="ARBA" id="ARBA00022555"/>
    </source>
</evidence>
<dbReference type="GO" id="GO:0000049">
    <property type="term" value="F:tRNA binding"/>
    <property type="evidence" value="ECO:0007669"/>
    <property type="project" value="UniProtKB-KW"/>
</dbReference>
<dbReference type="GO" id="GO:0005840">
    <property type="term" value="C:ribosome"/>
    <property type="evidence" value="ECO:0007669"/>
    <property type="project" value="UniProtKB-KW"/>
</dbReference>
<dbReference type="PATRIC" id="fig|1160784.3.peg.108"/>
<keyword evidence="3 5" id="KW-0689">Ribosomal protein</keyword>
<dbReference type="Proteomes" id="UP000055684">
    <property type="component" value="Chromosome"/>
</dbReference>
<proteinExistence type="inferred from homology"/>
<keyword evidence="2" id="KW-0820">tRNA-binding</keyword>
<dbReference type="InterPro" id="IPR023798">
    <property type="entry name" value="Ribosomal_uS7_dom"/>
</dbReference>
<dbReference type="EMBL" id="CP013211">
    <property type="protein sequence ID" value="ALP70058.1"/>
    <property type="molecule type" value="Genomic_DNA"/>
</dbReference>
<organism evidence="7 8">
    <name type="scientific">Candidatus Nasuia deltocephalincola</name>
    <dbReference type="NCBI Taxonomy" id="1160784"/>
    <lineage>
        <taxon>Bacteria</taxon>
        <taxon>Pseudomonadati</taxon>
        <taxon>Pseudomonadota</taxon>
        <taxon>Betaproteobacteria</taxon>
        <taxon>Candidatus Nasuia</taxon>
    </lineage>
</organism>
<dbReference type="Gene3D" id="1.10.455.10">
    <property type="entry name" value="Ribosomal protein S7 domain"/>
    <property type="match status" value="1"/>
</dbReference>
<accession>A0A0S2UPA2</accession>
<dbReference type="OrthoDB" id="9807653at2"/>
<protein>
    <submittedName>
        <fullName evidence="7">SSU ribosomal protein S7p (S5e)</fullName>
    </submittedName>
</protein>
<dbReference type="PROSITE" id="PS00052">
    <property type="entry name" value="RIBOSOMAL_S7"/>
    <property type="match status" value="1"/>
</dbReference>
<feature type="domain" description="Small ribosomal subunit protein uS7" evidence="6">
    <location>
        <begin position="3"/>
        <end position="147"/>
    </location>
</feature>
<evidence type="ECO:0000256" key="1">
    <source>
        <dbReference type="ARBA" id="ARBA00007151"/>
    </source>
</evidence>
<sequence length="152" mass="18323">MFKKKIKIRKIFPDIIYNNADVEKFINVIMISGKKGVARNIVYKSFNYIKYFYKKNPIEIFSLALDNVAPLIRVKLKKKGRFKNNYSEIKKIKRKSFSMKWIKKFSKIRKERHMYLKLANELIDASKKRGESFKKKESLHKIFDSKRNYKSK</sequence>
<dbReference type="Pfam" id="PF00177">
    <property type="entry name" value="Ribosomal_S7"/>
    <property type="match status" value="1"/>
</dbReference>
<name>A0A0S2UPA2_9PROT</name>
<dbReference type="InterPro" id="IPR036823">
    <property type="entry name" value="Ribosomal_uS7_dom_sf"/>
</dbReference>
<evidence type="ECO:0000259" key="6">
    <source>
        <dbReference type="Pfam" id="PF00177"/>
    </source>
</evidence>
<dbReference type="PANTHER" id="PTHR11205">
    <property type="entry name" value="RIBOSOMAL PROTEIN S7"/>
    <property type="match status" value="1"/>
</dbReference>
<dbReference type="GO" id="GO:0003735">
    <property type="term" value="F:structural constituent of ribosome"/>
    <property type="evidence" value="ECO:0007669"/>
    <property type="project" value="InterPro"/>
</dbReference>
<evidence type="ECO:0000256" key="3">
    <source>
        <dbReference type="ARBA" id="ARBA00022980"/>
    </source>
</evidence>
<comment type="similarity">
    <text evidence="1 5">Belongs to the universal ribosomal protein uS7 family.</text>
</comment>
<dbReference type="PIRSF" id="PIRSF002122">
    <property type="entry name" value="RPS7p_RPS7a_RPS5e_RPS7o"/>
    <property type="match status" value="1"/>
</dbReference>
<keyword evidence="4 5" id="KW-0687">Ribonucleoprotein</keyword>
<dbReference type="InterPro" id="IPR020606">
    <property type="entry name" value="Ribosomal_uS7_CS"/>
</dbReference>
<dbReference type="InterPro" id="IPR000235">
    <property type="entry name" value="Ribosomal_uS7"/>
</dbReference>
<gene>
    <name evidence="7" type="ORF">ASU29_145</name>
</gene>
<dbReference type="GO" id="GO:0006412">
    <property type="term" value="P:translation"/>
    <property type="evidence" value="ECO:0007669"/>
    <property type="project" value="InterPro"/>
</dbReference>
<reference evidence="8" key="1">
    <citation type="submission" date="2015-11" db="EMBL/GenBank/DDBJ databases">
        <title>Complete genome sequences of the obligate symbionts Candidatus Sulcia muelleri and Candidatus Nasuia deltocephalinicola from the pestiferous leafhopper, Macrosteles quadripunctulatus (Hemiptera: Cicadellidae).</title>
        <authorList>
            <person name="Bennett G.M."/>
            <person name="Abba S."/>
            <person name="Kube M."/>
            <person name="Marzachi C."/>
        </authorList>
    </citation>
    <scope>NUCLEOTIDE SEQUENCE [LARGE SCALE GENOMIC DNA]</scope>
    <source>
        <strain evidence="8">PUNC</strain>
    </source>
</reference>
<evidence type="ECO:0000256" key="5">
    <source>
        <dbReference type="RuleBase" id="RU003619"/>
    </source>
</evidence>
<evidence type="ECO:0000313" key="7">
    <source>
        <dbReference type="EMBL" id="ALP70058.1"/>
    </source>
</evidence>
<evidence type="ECO:0000313" key="8">
    <source>
        <dbReference type="Proteomes" id="UP000055684"/>
    </source>
</evidence>
<dbReference type="GO" id="GO:1990904">
    <property type="term" value="C:ribonucleoprotein complex"/>
    <property type="evidence" value="ECO:0007669"/>
    <property type="project" value="UniProtKB-KW"/>
</dbReference>
<reference evidence="7 8" key="2">
    <citation type="journal article" date="2016" name="Genome Announc.">
        <title>Complete Genome Sequences of the Obligate Symbionts 'Candidatus Sulcia muelleri' and 'Ca. Nasuia deltocephalinicola' from the Pestiferous Leafhopper Macrosteles quadripunctulatus (Hemiptera: Cicadellidae).</title>
        <authorList>
            <person name="Bennett G.M."/>
            <person name="Abba S."/>
            <person name="Kube M."/>
            <person name="Marzachi C."/>
        </authorList>
    </citation>
    <scope>NUCLEOTIDE SEQUENCE [LARGE SCALE GENOMIC DNA]</scope>
    <source>
        <strain evidence="7 8">PUNC</strain>
    </source>
</reference>